<evidence type="ECO:0000313" key="2">
    <source>
        <dbReference type="EMBL" id="KKM46038.1"/>
    </source>
</evidence>
<organism evidence="2 3">
    <name type="scientific">Rathayibacter toxicus</name>
    <dbReference type="NCBI Taxonomy" id="145458"/>
    <lineage>
        <taxon>Bacteria</taxon>
        <taxon>Bacillati</taxon>
        <taxon>Actinomycetota</taxon>
        <taxon>Actinomycetes</taxon>
        <taxon>Micrococcales</taxon>
        <taxon>Microbacteriaceae</taxon>
        <taxon>Rathayibacter</taxon>
    </lineage>
</organism>
<dbReference type="Proteomes" id="UP000052979">
    <property type="component" value="Unassembled WGS sequence"/>
</dbReference>
<sequence>MTHHEKPEDHDTHAASSGRHARHTTDGSYTLADGVRHTAGEEEGSYVDDFEHDHASSVKGSYIDAEGTDAEVEDRGEYTDRDE</sequence>
<feature type="region of interest" description="Disordered" evidence="1">
    <location>
        <begin position="1"/>
        <end position="83"/>
    </location>
</feature>
<name>A0A0C5BR03_9MICO</name>
<evidence type="ECO:0000256" key="1">
    <source>
        <dbReference type="SAM" id="MobiDB-lite"/>
    </source>
</evidence>
<proteinExistence type="predicted"/>
<protein>
    <recommendedName>
        <fullName evidence="4">DUF4025 domain-containing protein</fullName>
    </recommendedName>
</protein>
<evidence type="ECO:0008006" key="4">
    <source>
        <dbReference type="Google" id="ProtNLM"/>
    </source>
</evidence>
<dbReference type="KEGG" id="rtc:APU90_04725"/>
<feature type="compositionally biased region" description="Basic and acidic residues" evidence="1">
    <location>
        <begin position="1"/>
        <end position="13"/>
    </location>
</feature>
<dbReference type="STRING" id="145458.APU90_04725"/>
<dbReference type="GeneID" id="93668010"/>
<dbReference type="KEGG" id="rtx:TI83_01765"/>
<keyword evidence="3" id="KW-1185">Reference proteome</keyword>
<evidence type="ECO:0000313" key="3">
    <source>
        <dbReference type="Proteomes" id="UP000052979"/>
    </source>
</evidence>
<accession>A0A0C5BR03</accession>
<gene>
    <name evidence="2" type="ORF">VT73_02780</name>
</gene>
<feature type="compositionally biased region" description="Basic and acidic residues" evidence="1">
    <location>
        <begin position="73"/>
        <end position="83"/>
    </location>
</feature>
<dbReference type="AlphaFoldDB" id="A0A0C5BR03"/>
<reference evidence="2 3" key="1">
    <citation type="submission" date="2015-04" db="EMBL/GenBank/DDBJ databases">
        <title>Draft genome sequence of Rathayibacter toxicus strain FH-142 (AKA 70134 or CS 32), a Western Australian isolate.</title>
        <authorList>
            <consortium name="Consortium for Microbial Forensics and Genomics (microFORGE)"/>
            <person name="Knight B.M."/>
            <person name="Roberts D.P."/>
            <person name="Lin D."/>
            <person name="Hari K."/>
            <person name="Fletcher J."/>
            <person name="Melcher U."/>
            <person name="Blagden T."/>
            <person name="Luster D.G."/>
            <person name="Sechler A.J."/>
            <person name="Schneider W.L."/>
            <person name="Winegar R.A."/>
        </authorList>
    </citation>
    <scope>NUCLEOTIDE SEQUENCE [LARGE SCALE GENOMIC DNA]</scope>
    <source>
        <strain evidence="2 3">FH142</strain>
    </source>
</reference>
<dbReference type="RefSeq" id="WP_042733797.1">
    <property type="nucleotide sequence ID" value="NZ_CP010848.1"/>
</dbReference>
<comment type="caution">
    <text evidence="2">The sequence shown here is derived from an EMBL/GenBank/DDBJ whole genome shotgun (WGS) entry which is preliminary data.</text>
</comment>
<dbReference type="EMBL" id="LBFI01000024">
    <property type="protein sequence ID" value="KKM46038.1"/>
    <property type="molecule type" value="Genomic_DNA"/>
</dbReference>